<name>V6DHQ5_9BACT</name>
<organism evidence="1 2">
    <name type="scientific">Candidatus Babela massiliensis</name>
    <dbReference type="NCBI Taxonomy" id="673862"/>
    <lineage>
        <taxon>Bacteria</taxon>
        <taxon>Candidatus Babelota</taxon>
        <taxon>Candidatus Babeliae</taxon>
        <taxon>Candidatus Babeliales</taxon>
        <taxon>Candidatus Babeliaceae</taxon>
        <taxon>Candidatus Babela</taxon>
    </lineage>
</organism>
<dbReference type="Proteomes" id="UP000018769">
    <property type="component" value="Chromosome I"/>
</dbReference>
<gene>
    <name evidence="1" type="ORF">BABL1_gene_800</name>
</gene>
<dbReference type="HOGENOM" id="CLU_830759_0_0_7"/>
<dbReference type="OrthoDB" id="141404at2"/>
<evidence type="ECO:0000313" key="2">
    <source>
        <dbReference type="Proteomes" id="UP000018769"/>
    </source>
</evidence>
<protein>
    <submittedName>
        <fullName evidence="1">Uncharacterized protein</fullName>
    </submittedName>
</protein>
<sequence length="286" mass="33582">MKILNFKKVSTVLLLINFTINSMESPESNEKDVLKKTAEVNISSNEDKSSITNIINELIERLYPNSKNYLNFDLFYNLDPQRQNIIVDKLINYEAGLTDNETIKLNRQLLRHIVKLSKNYDFNSQLYNKLYKINKNLPKDHIITQSIIESFLTNLEDTVPNFFEEDIIEFTTYILQITNDIVNSKLKNPKEKSPKEKRVEKRIIDKIREFINPQEEKSSIEASLDEKFNIIKNLILAYHSKFGTIFINKAFKGIDKEIFQKRNLAKIDQIFFRGILNEAKKIIPQN</sequence>
<reference evidence="1 2" key="1">
    <citation type="journal article" date="2015" name="Biol. Direct">
        <title>Babela massiliensis, a representative of a widespread bacterial phylum with unusual adaptations to parasitism in amoebae.</title>
        <authorList>
            <person name="Pagnier I."/>
            <person name="Yutin N."/>
            <person name="Croce O."/>
            <person name="Makarova K.S."/>
            <person name="Wolf Y.I."/>
            <person name="Benamar S."/>
            <person name="Raoult D."/>
            <person name="Koonin E.V."/>
            <person name="La Scola B."/>
        </authorList>
    </citation>
    <scope>NUCLEOTIDE SEQUENCE [LARGE SCALE GENOMIC DNA]</scope>
    <source>
        <strain evidence="2">BABL1</strain>
    </source>
</reference>
<keyword evidence="2" id="KW-1185">Reference proteome</keyword>
<dbReference type="KEGG" id="dpb:BABL1_gene_800"/>
<proteinExistence type="predicted"/>
<evidence type="ECO:0000313" key="1">
    <source>
        <dbReference type="EMBL" id="CDK31085.1"/>
    </source>
</evidence>
<dbReference type="EMBL" id="HG793133">
    <property type="protein sequence ID" value="CDK31085.1"/>
    <property type="molecule type" value="Genomic_DNA"/>
</dbReference>
<dbReference type="AlphaFoldDB" id="V6DHQ5"/>
<accession>V6DHQ5</accession>
<dbReference type="RefSeq" id="WP_023793105.1">
    <property type="nucleotide sequence ID" value="NC_023003.1"/>
</dbReference>